<protein>
    <submittedName>
        <fullName evidence="7">Zip-domain-containing protein</fullName>
    </submittedName>
</protein>
<evidence type="ECO:0000256" key="6">
    <source>
        <dbReference type="SAM" id="Phobius"/>
    </source>
</evidence>
<dbReference type="GO" id="GO:0016020">
    <property type="term" value="C:membrane"/>
    <property type="evidence" value="ECO:0007669"/>
    <property type="project" value="UniProtKB-SubCell"/>
</dbReference>
<evidence type="ECO:0000256" key="2">
    <source>
        <dbReference type="ARBA" id="ARBA00022692"/>
    </source>
</evidence>
<name>A0A137PEN4_CONC2</name>
<feature type="transmembrane region" description="Helical" evidence="6">
    <location>
        <begin position="384"/>
        <end position="406"/>
    </location>
</feature>
<organism evidence="7 8">
    <name type="scientific">Conidiobolus coronatus (strain ATCC 28846 / CBS 209.66 / NRRL 28638)</name>
    <name type="common">Delacroixia coronata</name>
    <dbReference type="NCBI Taxonomy" id="796925"/>
    <lineage>
        <taxon>Eukaryota</taxon>
        <taxon>Fungi</taxon>
        <taxon>Fungi incertae sedis</taxon>
        <taxon>Zoopagomycota</taxon>
        <taxon>Entomophthoromycotina</taxon>
        <taxon>Entomophthoromycetes</taxon>
        <taxon>Entomophthorales</taxon>
        <taxon>Ancylistaceae</taxon>
        <taxon>Conidiobolus</taxon>
    </lineage>
</organism>
<dbReference type="PANTHER" id="PTHR11040:SF210">
    <property type="entry name" value="ZINC-REGULATED TRANSPORTER 3"/>
    <property type="match status" value="1"/>
</dbReference>
<dbReference type="OMA" id="NTRLECA"/>
<dbReference type="PANTHER" id="PTHR11040">
    <property type="entry name" value="ZINC/IRON TRANSPORTER"/>
    <property type="match status" value="1"/>
</dbReference>
<dbReference type="GO" id="GO:0005385">
    <property type="term" value="F:zinc ion transmembrane transporter activity"/>
    <property type="evidence" value="ECO:0007669"/>
    <property type="project" value="TreeGrafter"/>
</dbReference>
<reference evidence="7 8" key="1">
    <citation type="journal article" date="2015" name="Genome Biol. Evol.">
        <title>Phylogenomic analyses indicate that early fungi evolved digesting cell walls of algal ancestors of land plants.</title>
        <authorList>
            <person name="Chang Y."/>
            <person name="Wang S."/>
            <person name="Sekimoto S."/>
            <person name="Aerts A.L."/>
            <person name="Choi C."/>
            <person name="Clum A."/>
            <person name="LaButti K.M."/>
            <person name="Lindquist E.A."/>
            <person name="Yee Ngan C."/>
            <person name="Ohm R.A."/>
            <person name="Salamov A.A."/>
            <person name="Grigoriev I.V."/>
            <person name="Spatafora J.W."/>
            <person name="Berbee M.L."/>
        </authorList>
    </citation>
    <scope>NUCLEOTIDE SEQUENCE [LARGE SCALE GENOMIC DNA]</scope>
    <source>
        <strain evidence="7 8">NRRL 28638</strain>
    </source>
</reference>
<feature type="transmembrane region" description="Helical" evidence="6">
    <location>
        <begin position="77"/>
        <end position="101"/>
    </location>
</feature>
<sequence length="407" mass="44928">MISLKDITNNDLLISWLLILGFSLASVLGGIETTKSWLKYAWPLSGGILLYSTQLSLVPHAYEKLASVPCFSDYPLIYFGVFYSMGILCTHFMSALVNLIAPSAIDTCESHSHAHAHDQSHSHSHSHDDLHHHSHSKSDVELGTQLSSEQNSFDNTRLECAQINLSQPSQYGTITNYSSKSSEYEDSHSSTSKPSTCTCNKTALDQICKNIPYPDYRRMSIISSKSEHEIPLKVQPPVHKHEESKEELGWKVSIQTAVAIACHKFPEGLLMIIGNSVNQKLGWSLFLGLFVHNFPEGFTLAIPMLMSTGSRMKAFLFAAAIGGLTQPIGGLVGTILVDTINPESFNFYNAIILSSVGGMMLTVVLQCIRSISQSYFEKEAKLKYLLISFFTGLMGMVALNSISNVFF</sequence>
<evidence type="ECO:0000256" key="4">
    <source>
        <dbReference type="ARBA" id="ARBA00023136"/>
    </source>
</evidence>
<dbReference type="EMBL" id="KQ964436">
    <property type="protein sequence ID" value="KXN73453.1"/>
    <property type="molecule type" value="Genomic_DNA"/>
</dbReference>
<evidence type="ECO:0000313" key="7">
    <source>
        <dbReference type="EMBL" id="KXN73453.1"/>
    </source>
</evidence>
<dbReference type="AlphaFoldDB" id="A0A137PEN4"/>
<gene>
    <name evidence="7" type="ORF">CONCODRAFT_68241</name>
</gene>
<feature type="transmembrane region" description="Helical" evidence="6">
    <location>
        <begin position="347"/>
        <end position="372"/>
    </location>
</feature>
<evidence type="ECO:0000256" key="3">
    <source>
        <dbReference type="ARBA" id="ARBA00022989"/>
    </source>
</evidence>
<dbReference type="Pfam" id="PF02535">
    <property type="entry name" value="Zip"/>
    <property type="match status" value="1"/>
</dbReference>
<dbReference type="OrthoDB" id="262547at2759"/>
<feature type="compositionally biased region" description="Basic and acidic residues" evidence="5">
    <location>
        <begin position="116"/>
        <end position="140"/>
    </location>
</feature>
<feature type="transmembrane region" description="Helical" evidence="6">
    <location>
        <begin position="314"/>
        <end position="335"/>
    </location>
</feature>
<keyword evidence="8" id="KW-1185">Reference proteome</keyword>
<evidence type="ECO:0000256" key="5">
    <source>
        <dbReference type="SAM" id="MobiDB-lite"/>
    </source>
</evidence>
<keyword evidence="3 6" id="KW-1133">Transmembrane helix</keyword>
<keyword evidence="4 6" id="KW-0472">Membrane</keyword>
<feature type="region of interest" description="Disordered" evidence="5">
    <location>
        <begin position="116"/>
        <end position="142"/>
    </location>
</feature>
<feature type="transmembrane region" description="Helical" evidence="6">
    <location>
        <begin position="12"/>
        <end position="31"/>
    </location>
</feature>
<feature type="region of interest" description="Disordered" evidence="5">
    <location>
        <begin position="176"/>
        <end position="196"/>
    </location>
</feature>
<evidence type="ECO:0000313" key="8">
    <source>
        <dbReference type="Proteomes" id="UP000070444"/>
    </source>
</evidence>
<accession>A0A137PEN4</accession>
<keyword evidence="2 6" id="KW-0812">Transmembrane</keyword>
<dbReference type="InterPro" id="IPR003689">
    <property type="entry name" value="ZIP"/>
</dbReference>
<dbReference type="Proteomes" id="UP000070444">
    <property type="component" value="Unassembled WGS sequence"/>
</dbReference>
<comment type="subcellular location">
    <subcellularLocation>
        <location evidence="1">Membrane</location>
        <topology evidence="1">Multi-pass membrane protein</topology>
    </subcellularLocation>
</comment>
<evidence type="ECO:0000256" key="1">
    <source>
        <dbReference type="ARBA" id="ARBA00004141"/>
    </source>
</evidence>
<proteinExistence type="predicted"/>
<dbReference type="STRING" id="796925.A0A137PEN4"/>